<protein>
    <submittedName>
        <fullName evidence="4">Glycosyltransferase family 4 protein</fullName>
    </submittedName>
</protein>
<keyword evidence="5" id="KW-1185">Reference proteome</keyword>
<evidence type="ECO:0000259" key="3">
    <source>
        <dbReference type="Pfam" id="PF13439"/>
    </source>
</evidence>
<feature type="domain" description="Glycosyltransferase subfamily 4-like N-terminal" evidence="3">
    <location>
        <begin position="15"/>
        <end position="183"/>
    </location>
</feature>
<dbReference type="Proteomes" id="UP000469346">
    <property type="component" value="Unassembled WGS sequence"/>
</dbReference>
<dbReference type="PANTHER" id="PTHR12526">
    <property type="entry name" value="GLYCOSYLTRANSFERASE"/>
    <property type="match status" value="1"/>
</dbReference>
<dbReference type="Pfam" id="PF13439">
    <property type="entry name" value="Glyco_transf_4"/>
    <property type="match status" value="1"/>
</dbReference>
<accession>A0A6N9TSJ3</accession>
<dbReference type="Gene3D" id="3.40.50.2000">
    <property type="entry name" value="Glycogen Phosphorylase B"/>
    <property type="match status" value="2"/>
</dbReference>
<keyword evidence="2 4" id="KW-0808">Transferase</keyword>
<evidence type="ECO:0000256" key="2">
    <source>
        <dbReference type="ARBA" id="ARBA00022679"/>
    </source>
</evidence>
<reference evidence="4 5" key="1">
    <citation type="submission" date="2020-02" db="EMBL/GenBank/DDBJ databases">
        <title>Comparative genomics of sulfur disproportionating microorganisms.</title>
        <authorList>
            <person name="Ward L.M."/>
            <person name="Bertran E."/>
            <person name="Johnston D.T."/>
        </authorList>
    </citation>
    <scope>NUCLEOTIDE SEQUENCE [LARGE SCALE GENOMIC DNA]</scope>
    <source>
        <strain evidence="4 5">DSM 100025</strain>
    </source>
</reference>
<name>A0A6N9TSJ3_DISTH</name>
<gene>
    <name evidence="4" type="ORF">G3N55_11075</name>
</gene>
<evidence type="ECO:0000313" key="4">
    <source>
        <dbReference type="EMBL" id="NDY43380.1"/>
    </source>
</evidence>
<proteinExistence type="predicted"/>
<dbReference type="InterPro" id="IPR028098">
    <property type="entry name" value="Glyco_trans_4-like_N"/>
</dbReference>
<dbReference type="RefSeq" id="WP_163299523.1">
    <property type="nucleotide sequence ID" value="NZ_JAAGRR010000160.1"/>
</dbReference>
<dbReference type="EMBL" id="JAAGRR010000160">
    <property type="protein sequence ID" value="NDY43380.1"/>
    <property type="molecule type" value="Genomic_DNA"/>
</dbReference>
<comment type="caution">
    <text evidence="4">The sequence shown here is derived from an EMBL/GenBank/DDBJ whole genome shotgun (WGS) entry which is preliminary data.</text>
</comment>
<organism evidence="4 5">
    <name type="scientific">Dissulfurirhabdus thermomarina</name>
    <dbReference type="NCBI Taxonomy" id="1765737"/>
    <lineage>
        <taxon>Bacteria</taxon>
        <taxon>Deltaproteobacteria</taxon>
        <taxon>Dissulfurirhabdaceae</taxon>
        <taxon>Dissulfurirhabdus</taxon>
    </lineage>
</organism>
<dbReference type="CDD" id="cd03801">
    <property type="entry name" value="GT4_PimA-like"/>
    <property type="match status" value="1"/>
</dbReference>
<dbReference type="GO" id="GO:0016757">
    <property type="term" value="F:glycosyltransferase activity"/>
    <property type="evidence" value="ECO:0007669"/>
    <property type="project" value="UniProtKB-KW"/>
</dbReference>
<dbReference type="PANTHER" id="PTHR12526:SF510">
    <property type="entry name" value="D-INOSITOL 3-PHOSPHATE GLYCOSYLTRANSFERASE"/>
    <property type="match status" value="1"/>
</dbReference>
<dbReference type="SUPFAM" id="SSF53756">
    <property type="entry name" value="UDP-Glycosyltransferase/glycogen phosphorylase"/>
    <property type="match status" value="1"/>
</dbReference>
<evidence type="ECO:0000313" key="5">
    <source>
        <dbReference type="Proteomes" id="UP000469346"/>
    </source>
</evidence>
<sequence length="379" mass="41526">MKVAVQIEHLDPARGGAETYAALLCRDLVSHGIDVEVQAASWRDPPPGVRMVRVPVRGATRWRRWISFCEGCRRLARAGGADRVLAINRGGGMDVFQPHGGTVAGSQRQNVRRRRGAVARALCRAAYRLGPKAVAARRIDAAMYASGAVPVALSRMVADDMVRVHGVPRDRIRLLYNGVDTERFHPEVLAGLRDEARRAWGLPPEAVVFALVAHNFALKGVDALVRAAERLAPGRDVRFLVAGRGRPGPYLRRARPEARRRFVFTGPVPEVERVYAAADAYVHPTWYDPCSLVVLEAMAGGLPVVTTRFNGAGELVEEGVAGVVLESPADLEGLARALGDLLDGDRRRAMGRAARRIAERHPWSRHFTELRRILLEAGP</sequence>
<evidence type="ECO:0000256" key="1">
    <source>
        <dbReference type="ARBA" id="ARBA00022676"/>
    </source>
</evidence>
<keyword evidence="1" id="KW-0328">Glycosyltransferase</keyword>
<dbReference type="Pfam" id="PF13692">
    <property type="entry name" value="Glyco_trans_1_4"/>
    <property type="match status" value="1"/>
</dbReference>
<dbReference type="AlphaFoldDB" id="A0A6N9TSJ3"/>